<evidence type="ECO:0000259" key="6">
    <source>
        <dbReference type="Pfam" id="PF01258"/>
    </source>
</evidence>
<evidence type="ECO:0000256" key="5">
    <source>
        <dbReference type="SAM" id="MobiDB-lite"/>
    </source>
</evidence>
<dbReference type="Gene3D" id="1.20.120.910">
    <property type="entry name" value="DksA, coiled-coil domain"/>
    <property type="match status" value="1"/>
</dbReference>
<name>A0A7T4PCA2_9ACTN</name>
<evidence type="ECO:0000256" key="3">
    <source>
        <dbReference type="ARBA" id="ARBA00022833"/>
    </source>
</evidence>
<dbReference type="RefSeq" id="WP_198501655.1">
    <property type="nucleotide sequence ID" value="NZ_CP065959.1"/>
</dbReference>
<evidence type="ECO:0000256" key="1">
    <source>
        <dbReference type="ARBA" id="ARBA00022723"/>
    </source>
</evidence>
<dbReference type="EMBL" id="CP065959">
    <property type="protein sequence ID" value="QQC87475.1"/>
    <property type="molecule type" value="Genomic_DNA"/>
</dbReference>
<gene>
    <name evidence="7" type="ORF">I8755_02915</name>
</gene>
<protein>
    <submittedName>
        <fullName evidence="7">TraR/DksA C4-type zinc finger protein</fullName>
    </submittedName>
</protein>
<evidence type="ECO:0000256" key="2">
    <source>
        <dbReference type="ARBA" id="ARBA00022771"/>
    </source>
</evidence>
<keyword evidence="2" id="KW-0863">Zinc-finger</keyword>
<feature type="compositionally biased region" description="Polar residues" evidence="5">
    <location>
        <begin position="1"/>
        <end position="13"/>
    </location>
</feature>
<dbReference type="GO" id="GO:0008270">
    <property type="term" value="F:zinc ion binding"/>
    <property type="evidence" value="ECO:0007669"/>
    <property type="project" value="UniProtKB-KW"/>
</dbReference>
<dbReference type="Proteomes" id="UP000596130">
    <property type="component" value="Chromosome"/>
</dbReference>
<feature type="region of interest" description="Disordered" evidence="5">
    <location>
        <begin position="1"/>
        <end position="21"/>
    </location>
</feature>
<keyword evidence="1" id="KW-0479">Metal-binding</keyword>
<dbReference type="InterPro" id="IPR000962">
    <property type="entry name" value="Znf_DskA_TraR"/>
</dbReference>
<evidence type="ECO:0000313" key="8">
    <source>
        <dbReference type="Proteomes" id="UP000596130"/>
    </source>
</evidence>
<reference evidence="7 8" key="1">
    <citation type="submission" date="2020-12" db="EMBL/GenBank/DDBJ databases">
        <title>Identification and biosynthesis of polyene macrolides produced by Streptomyces alfalfae Men-myco-93-63.</title>
        <authorList>
            <person name="Liu D."/>
            <person name="Li Y."/>
            <person name="Liu L."/>
            <person name="Han X."/>
            <person name="Shen F."/>
        </authorList>
    </citation>
    <scope>NUCLEOTIDE SEQUENCE [LARGE SCALE GENOMIC DNA]</scope>
    <source>
        <strain evidence="7 8">Men-myco-93-63</strain>
    </source>
</reference>
<feature type="zinc finger region" description="dksA C4-type" evidence="4">
    <location>
        <begin position="79"/>
        <end position="103"/>
    </location>
</feature>
<feature type="domain" description="Zinc finger DksA/TraR C4-type" evidence="6">
    <location>
        <begin position="74"/>
        <end position="107"/>
    </location>
</feature>
<accession>A0A7T4PCA2</accession>
<dbReference type="SUPFAM" id="SSF57716">
    <property type="entry name" value="Glucocorticoid receptor-like (DNA-binding domain)"/>
    <property type="match status" value="1"/>
</dbReference>
<organism evidence="7 8">
    <name type="scientific">Streptomyces alfalfae</name>
    <dbReference type="NCBI Taxonomy" id="1642299"/>
    <lineage>
        <taxon>Bacteria</taxon>
        <taxon>Bacillati</taxon>
        <taxon>Actinomycetota</taxon>
        <taxon>Actinomycetes</taxon>
        <taxon>Kitasatosporales</taxon>
        <taxon>Streptomycetaceae</taxon>
        <taxon>Streptomyces</taxon>
    </lineage>
</organism>
<evidence type="ECO:0000313" key="7">
    <source>
        <dbReference type="EMBL" id="QQC87475.1"/>
    </source>
</evidence>
<sequence>MTLDTSRTGSRSAGLTAHDARQRLEHARSSRLAQLRALDETGQSAEDHLMSAQAEAIGRVLKEIGEAFARIDDGSYGACLGCSAPVPAERLEILPYTRYCVTCQRRASA</sequence>
<proteinExistence type="predicted"/>
<dbReference type="PANTHER" id="PTHR33823">
    <property type="entry name" value="RNA POLYMERASE-BINDING TRANSCRIPTION FACTOR DKSA-RELATED"/>
    <property type="match status" value="1"/>
</dbReference>
<evidence type="ECO:0000256" key="4">
    <source>
        <dbReference type="PROSITE-ProRule" id="PRU00510"/>
    </source>
</evidence>
<dbReference type="Pfam" id="PF01258">
    <property type="entry name" value="zf-dskA_traR"/>
    <property type="match status" value="1"/>
</dbReference>
<dbReference type="AlphaFoldDB" id="A0A7T4PCA2"/>
<dbReference type="PROSITE" id="PS51128">
    <property type="entry name" value="ZF_DKSA_2"/>
    <property type="match status" value="1"/>
</dbReference>
<keyword evidence="3" id="KW-0862">Zinc</keyword>
<dbReference type="PANTHER" id="PTHR33823:SF4">
    <property type="entry name" value="GENERAL STRESS PROTEIN 16O"/>
    <property type="match status" value="1"/>
</dbReference>